<proteinExistence type="predicted"/>
<organism evidence="2 3">
    <name type="scientific">Clostridium taeniosporum</name>
    <dbReference type="NCBI Taxonomy" id="394958"/>
    <lineage>
        <taxon>Bacteria</taxon>
        <taxon>Bacillati</taxon>
        <taxon>Bacillota</taxon>
        <taxon>Clostridia</taxon>
        <taxon>Eubacteriales</taxon>
        <taxon>Clostridiaceae</taxon>
        <taxon>Clostridium</taxon>
    </lineage>
</organism>
<accession>A0A2I6SDJ3</accession>
<dbReference type="EMBL" id="CP017253">
    <property type="protein sequence ID" value="AUO15649.1"/>
    <property type="molecule type" value="Genomic_DNA"/>
</dbReference>
<reference evidence="3" key="1">
    <citation type="submission" date="2016-09" db="EMBL/GenBank/DDBJ databases">
        <title>Genomics of Clostridium taeniosporum, an organism which forms endospores with ribbon-like appendages.</title>
        <authorList>
            <person name="Walker J.R."/>
        </authorList>
    </citation>
    <scope>NUCLEOTIDE SEQUENCE [LARGE SCALE GENOMIC DNA]</scope>
    <source>
        <strain evidence="3">1/k</strain>
    </source>
</reference>
<evidence type="ECO:0000313" key="3">
    <source>
        <dbReference type="Proteomes" id="UP000094652"/>
    </source>
</evidence>
<dbReference type="AlphaFoldDB" id="A0A2I6SDJ3"/>
<sequence>MESLDGFSRIDNYSANFRGLEVRAQRSLEHLSDKQLQFQYKEGLSPKDINGDTIILHHHEQNVAGPIIEIPRPNHKMGNIKQHPLGNSGGVGSGAEREAFNAWRAQYWKARYAEELIRRGVIK</sequence>
<feature type="domain" description="LHH" evidence="1">
    <location>
        <begin position="41"/>
        <end position="113"/>
    </location>
</feature>
<dbReference type="Pfam" id="PF14411">
    <property type="entry name" value="LHH"/>
    <property type="match status" value="1"/>
</dbReference>
<evidence type="ECO:0000259" key="1">
    <source>
        <dbReference type="Pfam" id="PF14411"/>
    </source>
</evidence>
<keyword evidence="3" id="KW-1185">Reference proteome</keyword>
<dbReference type="Proteomes" id="UP000094652">
    <property type="component" value="Chromosome"/>
</dbReference>
<name>A0A2I6SDJ3_9CLOT</name>
<dbReference type="KEGG" id="ctae:BGI42_15785"/>
<gene>
    <name evidence="2" type="ORF">BGI42_15785</name>
</gene>
<dbReference type="InterPro" id="IPR026834">
    <property type="entry name" value="LHH"/>
</dbReference>
<evidence type="ECO:0000313" key="2">
    <source>
        <dbReference type="EMBL" id="AUO15649.1"/>
    </source>
</evidence>
<protein>
    <recommendedName>
        <fullName evidence="1">LHH domain-containing protein</fullName>
    </recommendedName>
</protein>